<keyword evidence="3" id="KW-0418">Kinase</keyword>
<dbReference type="SUPFAM" id="SSF56112">
    <property type="entry name" value="Protein kinase-like (PK-like)"/>
    <property type="match status" value="1"/>
</dbReference>
<dbReference type="Gene3D" id="1.10.510.10">
    <property type="entry name" value="Transferase(Phosphotransferase) domain 1"/>
    <property type="match status" value="1"/>
</dbReference>
<protein>
    <recommendedName>
        <fullName evidence="8">Protein kinase domain-containing protein</fullName>
    </recommendedName>
</protein>
<evidence type="ECO:0000259" key="8">
    <source>
        <dbReference type="PROSITE" id="PS50011"/>
    </source>
</evidence>
<keyword evidence="7" id="KW-0812">Transmembrane</keyword>
<dbReference type="EMBL" id="CDQK01000005">
    <property type="protein sequence ID" value="CEP23884.1"/>
    <property type="molecule type" value="Genomic_DNA"/>
</dbReference>
<gene>
    <name evidence="9" type="ORF">BN1211_4566</name>
</gene>
<feature type="binding site" evidence="6">
    <location>
        <position position="152"/>
    </location>
    <ligand>
        <name>ATP</name>
        <dbReference type="ChEBI" id="CHEBI:30616"/>
    </ligand>
</feature>
<keyword evidence="1 9" id="KW-0808">Transferase</keyword>
<dbReference type="SMART" id="SM00220">
    <property type="entry name" value="S_TKc"/>
    <property type="match status" value="1"/>
</dbReference>
<dbReference type="PROSITE" id="PS00108">
    <property type="entry name" value="PROTEIN_KINASE_ST"/>
    <property type="match status" value="1"/>
</dbReference>
<evidence type="ECO:0000256" key="4">
    <source>
        <dbReference type="ARBA" id="ARBA00022840"/>
    </source>
</evidence>
<evidence type="ECO:0000256" key="1">
    <source>
        <dbReference type="ARBA" id="ARBA00022679"/>
    </source>
</evidence>
<dbReference type="InterPro" id="IPR050339">
    <property type="entry name" value="CC_SR_Kinase"/>
</dbReference>
<dbReference type="GO" id="GO:0005524">
    <property type="term" value="F:ATP binding"/>
    <property type="evidence" value="ECO:0007669"/>
    <property type="project" value="UniProtKB-UniRule"/>
</dbReference>
<dbReference type="Proteomes" id="UP000038830">
    <property type="component" value="Unassembled WGS sequence"/>
</dbReference>
<keyword evidence="4 6" id="KW-0067">ATP-binding</keyword>
<dbReference type="PANTHER" id="PTHR11042:SF138">
    <property type="entry name" value="SERINE_THREONINE-PROTEIN KINASE IKS1-RELATED"/>
    <property type="match status" value="1"/>
</dbReference>
<dbReference type="PROSITE" id="PS00107">
    <property type="entry name" value="PROTEIN_KINASE_ATP"/>
    <property type="match status" value="1"/>
</dbReference>
<dbReference type="InterPro" id="IPR008271">
    <property type="entry name" value="Ser/Thr_kinase_AS"/>
</dbReference>
<feature type="domain" description="Protein kinase" evidence="8">
    <location>
        <begin position="120"/>
        <end position="442"/>
    </location>
</feature>
<proteinExistence type="inferred from homology"/>
<dbReference type="InterPro" id="IPR011009">
    <property type="entry name" value="Kinase-like_dom_sf"/>
</dbReference>
<evidence type="ECO:0000313" key="10">
    <source>
        <dbReference type="Proteomes" id="UP000038830"/>
    </source>
</evidence>
<dbReference type="CDD" id="cd00180">
    <property type="entry name" value="PKc"/>
    <property type="match status" value="1"/>
</dbReference>
<dbReference type="InterPro" id="IPR017441">
    <property type="entry name" value="Protein_kinase_ATP_BS"/>
</dbReference>
<keyword evidence="2 6" id="KW-0547">Nucleotide-binding</keyword>
<evidence type="ECO:0000256" key="5">
    <source>
        <dbReference type="ARBA" id="ARBA00037982"/>
    </source>
</evidence>
<evidence type="ECO:0000256" key="3">
    <source>
        <dbReference type="ARBA" id="ARBA00022777"/>
    </source>
</evidence>
<accession>A0A0H5CH50</accession>
<evidence type="ECO:0000313" key="9">
    <source>
        <dbReference type="EMBL" id="CEP23884.1"/>
    </source>
</evidence>
<dbReference type="PROSITE" id="PS50011">
    <property type="entry name" value="PROTEIN_KINASE_DOM"/>
    <property type="match status" value="1"/>
</dbReference>
<evidence type="ECO:0000256" key="6">
    <source>
        <dbReference type="PROSITE-ProRule" id="PRU10141"/>
    </source>
</evidence>
<organism evidence="9 10">
    <name type="scientific">Cyberlindnera jadinii (strain ATCC 18201 / CBS 1600 / BCRC 20928 / JCM 3617 / NBRC 0987 / NRRL Y-1542)</name>
    <name type="common">Torula yeast</name>
    <name type="synonym">Candida utilis</name>
    <dbReference type="NCBI Taxonomy" id="983966"/>
    <lineage>
        <taxon>Eukaryota</taxon>
        <taxon>Fungi</taxon>
        <taxon>Dikarya</taxon>
        <taxon>Ascomycota</taxon>
        <taxon>Saccharomycotina</taxon>
        <taxon>Saccharomycetes</taxon>
        <taxon>Phaffomycetales</taxon>
        <taxon>Phaffomycetaceae</taxon>
        <taxon>Cyberlindnera</taxon>
    </lineage>
</organism>
<evidence type="ECO:0000256" key="7">
    <source>
        <dbReference type="SAM" id="Phobius"/>
    </source>
</evidence>
<name>A0A0H5CH50_CYBJN</name>
<sequence>MSLILYNGSNESIHEDQQVYSLVINNTMLTRVLFNSDTNEVSIVATEEESQHDGFRARRSSFHQMRCPHCGSTFSGVPFSPASAEAPHSAGPEVNYFRLLESSVNSVDGLFAQGYFKKFFKKMAFLGNGSNGSVFKVEHMLNDVSLGVFALKKITVGTDERLLERTLREVKMLSQISAKSPNLVSYNHVWFEIDRINEFGPEVPCAFILEQYCPGGNLEDLLTELRNPPWTVHDLKKHKHRKPQGRLLTNMEIFYIFRDICRGLLELHRNGIIHRDLKPSNILLTRKYCEDAYNNGENLEVLPSVVIGDFGESQFLGEKRTGTGFTGTIEYSAPEVFLSPIAGARAEFNEMTDMFSMGMILYFLCYSDLPSSTISAVELDTFFKEVSGDDELDAMYQRATEFTINTREGLNPKYNDLIRQLTSRNPAERPSSEELLKVLEILENDLMAVIDDVDELDVEEYQELEENNPLYEYITMIVQVVELMIIIGFFELRTSHLTYALLFLSGASMRGRQAHRITLVVLMALVIAIEYTGGLHTPYKYIKYYYRD</sequence>
<dbReference type="Pfam" id="PF00069">
    <property type="entry name" value="Pkinase"/>
    <property type="match status" value="1"/>
</dbReference>
<dbReference type="InterPro" id="IPR000719">
    <property type="entry name" value="Prot_kinase_dom"/>
</dbReference>
<reference evidence="10" key="1">
    <citation type="journal article" date="2015" name="J. Biotechnol.">
        <title>The structure of the Cyberlindnera jadinii genome and its relation to Candida utilis analyzed by the occurrence of single nucleotide polymorphisms.</title>
        <authorList>
            <person name="Rupp O."/>
            <person name="Brinkrolf K."/>
            <person name="Buerth C."/>
            <person name="Kunigo M."/>
            <person name="Schneider J."/>
            <person name="Jaenicke S."/>
            <person name="Goesmann A."/>
            <person name="Puehler A."/>
            <person name="Jaeger K.-E."/>
            <person name="Ernst J.F."/>
        </authorList>
    </citation>
    <scope>NUCLEOTIDE SEQUENCE [LARGE SCALE GENOMIC DNA]</scope>
    <source>
        <strain evidence="10">ATCC 18201 / CBS 1600 / BCRC 20928 / JCM 3617 / NBRC 0987 / NRRL Y-1542</strain>
    </source>
</reference>
<comment type="similarity">
    <text evidence="5">Belongs to the protein kinase superfamily. Ser/Thr protein kinase family. GCN2 subfamily.</text>
</comment>
<dbReference type="GO" id="GO:0005634">
    <property type="term" value="C:nucleus"/>
    <property type="evidence" value="ECO:0007669"/>
    <property type="project" value="TreeGrafter"/>
</dbReference>
<dbReference type="GO" id="GO:0005737">
    <property type="term" value="C:cytoplasm"/>
    <property type="evidence" value="ECO:0007669"/>
    <property type="project" value="TreeGrafter"/>
</dbReference>
<dbReference type="GO" id="GO:0004672">
    <property type="term" value="F:protein kinase activity"/>
    <property type="evidence" value="ECO:0007669"/>
    <property type="project" value="InterPro"/>
</dbReference>
<feature type="transmembrane region" description="Helical" evidence="7">
    <location>
        <begin position="513"/>
        <end position="531"/>
    </location>
</feature>
<dbReference type="AlphaFoldDB" id="A0A0H5CH50"/>
<keyword evidence="7" id="KW-0472">Membrane</keyword>
<evidence type="ECO:0000256" key="2">
    <source>
        <dbReference type="ARBA" id="ARBA00022741"/>
    </source>
</evidence>
<dbReference type="Gene3D" id="3.30.200.20">
    <property type="entry name" value="Phosphorylase Kinase, domain 1"/>
    <property type="match status" value="1"/>
</dbReference>
<dbReference type="PANTHER" id="PTHR11042">
    <property type="entry name" value="EUKARYOTIC TRANSLATION INITIATION FACTOR 2-ALPHA KINASE EIF2-ALPHA KINASE -RELATED"/>
    <property type="match status" value="1"/>
</dbReference>
<keyword evidence="7" id="KW-1133">Transmembrane helix</keyword>